<dbReference type="RefSeq" id="WP_076956582.1">
    <property type="nucleotide sequence ID" value="NZ_MLCO01000050.1"/>
</dbReference>
<proteinExistence type="predicted"/>
<reference evidence="1 2" key="1">
    <citation type="submission" date="2016-10" db="EMBL/GenBank/DDBJ databases">
        <title>Draft Genome sequence of Roseomonas sp. strain M3.</title>
        <authorList>
            <person name="Subhash Y."/>
            <person name="Lee S."/>
        </authorList>
    </citation>
    <scope>NUCLEOTIDE SEQUENCE [LARGE SCALE GENOMIC DNA]</scope>
    <source>
        <strain evidence="1 2">M3</strain>
    </source>
</reference>
<dbReference type="InterPro" id="IPR029058">
    <property type="entry name" value="AB_hydrolase_fold"/>
</dbReference>
<accession>A0A1V2H5D5</accession>
<dbReference type="Proteomes" id="UP000188879">
    <property type="component" value="Unassembled WGS sequence"/>
</dbReference>
<comment type="caution">
    <text evidence="1">The sequence shown here is derived from an EMBL/GenBank/DDBJ whole genome shotgun (WGS) entry which is preliminary data.</text>
</comment>
<evidence type="ECO:0000313" key="1">
    <source>
        <dbReference type="EMBL" id="ONG56167.1"/>
    </source>
</evidence>
<dbReference type="OrthoDB" id="7843421at2"/>
<organism evidence="1 2">
    <name type="scientific">Teichococcus deserti</name>
    <dbReference type="NCBI Taxonomy" id="1817963"/>
    <lineage>
        <taxon>Bacteria</taxon>
        <taxon>Pseudomonadati</taxon>
        <taxon>Pseudomonadota</taxon>
        <taxon>Alphaproteobacteria</taxon>
        <taxon>Acetobacterales</taxon>
        <taxon>Roseomonadaceae</taxon>
        <taxon>Roseomonas</taxon>
    </lineage>
</organism>
<gene>
    <name evidence="1" type="ORF">BKE38_06580</name>
</gene>
<dbReference type="EMBL" id="MLCO01000050">
    <property type="protein sequence ID" value="ONG56167.1"/>
    <property type="molecule type" value="Genomic_DNA"/>
</dbReference>
<dbReference type="AlphaFoldDB" id="A0A1V2H5D5"/>
<keyword evidence="2" id="KW-1185">Reference proteome</keyword>
<protein>
    <submittedName>
        <fullName evidence="1">Uncharacterized protein</fullName>
    </submittedName>
</protein>
<name>A0A1V2H5D5_9PROT</name>
<dbReference type="SUPFAM" id="SSF53474">
    <property type="entry name" value="alpha/beta-Hydrolases"/>
    <property type="match status" value="1"/>
</dbReference>
<sequence length="296" mass="33240">MAPDAPWQIATGDHLLRFQPGGRVLQVTFDHLKPHRGRDGQPEPWGWRFAIQNGWSILGIASLRPVWFREPALHDALLRLRDAGFFRGFDRVVFAGSSKGGFGALVFSSLSPGATVIAIDPQSTLDRALVPWETRYPLGDWALPFRDAAEELAVAARIWLLHDPHFAPDRRHADRLSAPGLTLLRCRHLGHGLAESLQKMDILAPVMRGFTEGILDEAGFWALYRARRRLVRYPRALFAHALARGHFRLAERMARALAEQREDGHWFLARAALFEAAAGDQAAFLRGLALMQRADR</sequence>
<evidence type="ECO:0000313" key="2">
    <source>
        <dbReference type="Proteomes" id="UP000188879"/>
    </source>
</evidence>